<evidence type="ECO:0000256" key="1">
    <source>
        <dbReference type="ARBA" id="ARBA00004141"/>
    </source>
</evidence>
<reference evidence="13" key="1">
    <citation type="submission" date="2025-08" db="UniProtKB">
        <authorList>
            <consortium name="RefSeq"/>
        </authorList>
    </citation>
    <scope>IDENTIFICATION</scope>
    <source>
        <tissue evidence="13">Gonads</tissue>
    </source>
</reference>
<sequence>MARIMEVFLRIPPLFTLDVILNHSVLSVIVMYLLPADVHWYHVAFLFLAIVAVFIGAAMLFFMSKQHLLNTYTYIGSLAVIYSSLAWNRNYINTEITRDFGNEQLHHVILGNWRTLLGNIMLQIAAAYVWNRQRMIPRHVKREIAVLLPWYNRVIYFILISPTVARLVIFPRVILLWIPGVSAMILILEIAFLLTLHVRSIARVVYVSLKNAQNTIKDVGLQIFLENHWIRLQVPLVLRVFWLCMLLQELMTKLILLENRDSTSAFAIDSLNELVQDVTIRGCATIVAVLGMTSCVSYITHYIGIFMAYLIQSDNEEDRSMGTVSAILFFILALQTGLTSLSPEKKIQRLYRNFCLLGTAILHFIHSMVNPLMMSLSAQRNMAVHRHVRVLAMCAFLVIIPSCFLFYLWSVHSISTWMLAVTAFCVEVVIKVVITLMVYSLFMFDAYRDTFWEQLDDYVYYIKSAGSTIEFLFGIFLFCNGAWIMAFESGGTIRAIMMCIHAYFNIWVQAKEGWSTFMKRRTAVNKINSLPEATREQLENFNDVCAICYQELNNAKITRCNHYFHSLCLRKWLYVQEKCPLCHNVIYNTEQRTTGTQTEENRPDGQEGQDAVPQ</sequence>
<dbReference type="Proteomes" id="UP000085678">
    <property type="component" value="Unplaced"/>
</dbReference>
<dbReference type="GO" id="GO:0043161">
    <property type="term" value="P:proteasome-mediated ubiquitin-dependent protein catabolic process"/>
    <property type="evidence" value="ECO:0007669"/>
    <property type="project" value="TreeGrafter"/>
</dbReference>
<feature type="transmembrane region" description="Helical" evidence="10">
    <location>
        <begin position="12"/>
        <end position="34"/>
    </location>
</feature>
<evidence type="ECO:0000256" key="3">
    <source>
        <dbReference type="ARBA" id="ARBA00022723"/>
    </source>
</evidence>
<dbReference type="Pfam" id="PF13923">
    <property type="entry name" value="zf-C3HC4_2"/>
    <property type="match status" value="1"/>
</dbReference>
<dbReference type="GO" id="GO:0036513">
    <property type="term" value="C:Derlin-1 retrotranslocation complex"/>
    <property type="evidence" value="ECO:0007669"/>
    <property type="project" value="TreeGrafter"/>
</dbReference>
<dbReference type="Gene3D" id="3.30.40.10">
    <property type="entry name" value="Zinc/RING finger domain, C3HC4 (zinc finger)"/>
    <property type="match status" value="1"/>
</dbReference>
<evidence type="ECO:0000313" key="12">
    <source>
        <dbReference type="Proteomes" id="UP000085678"/>
    </source>
</evidence>
<feature type="transmembrane region" description="Helical" evidence="10">
    <location>
        <begin position="417"/>
        <end position="444"/>
    </location>
</feature>
<dbReference type="AlphaFoldDB" id="A0A1S3H943"/>
<evidence type="ECO:0000313" key="13">
    <source>
        <dbReference type="RefSeq" id="XP_013381996.1"/>
    </source>
</evidence>
<keyword evidence="2 10" id="KW-0812">Transmembrane</keyword>
<evidence type="ECO:0000256" key="9">
    <source>
        <dbReference type="SAM" id="MobiDB-lite"/>
    </source>
</evidence>
<protein>
    <submittedName>
        <fullName evidence="13">Protein TRC8 homolog</fullName>
    </submittedName>
</protein>
<dbReference type="InterPro" id="IPR001841">
    <property type="entry name" value="Znf_RING"/>
</dbReference>
<dbReference type="SUPFAM" id="SSF57850">
    <property type="entry name" value="RING/U-box"/>
    <property type="match status" value="1"/>
</dbReference>
<feature type="transmembrane region" description="Helical" evidence="10">
    <location>
        <begin position="350"/>
        <end position="369"/>
    </location>
</feature>
<evidence type="ECO:0000256" key="10">
    <source>
        <dbReference type="SAM" id="Phobius"/>
    </source>
</evidence>
<dbReference type="PROSITE" id="PS50089">
    <property type="entry name" value="ZF_RING_2"/>
    <property type="match status" value="1"/>
</dbReference>
<evidence type="ECO:0000256" key="7">
    <source>
        <dbReference type="ARBA" id="ARBA00023136"/>
    </source>
</evidence>
<dbReference type="Pfam" id="PF13705">
    <property type="entry name" value="TRC8_N"/>
    <property type="match status" value="1"/>
</dbReference>
<feature type="transmembrane region" description="Helical" evidence="10">
    <location>
        <begin position="175"/>
        <end position="196"/>
    </location>
</feature>
<dbReference type="GO" id="GO:0008270">
    <property type="term" value="F:zinc ion binding"/>
    <property type="evidence" value="ECO:0007669"/>
    <property type="project" value="UniProtKB-KW"/>
</dbReference>
<dbReference type="CDD" id="cd16476">
    <property type="entry name" value="RING-H2_RNF139-like"/>
    <property type="match status" value="1"/>
</dbReference>
<dbReference type="InterPro" id="IPR013083">
    <property type="entry name" value="Znf_RING/FYVE/PHD"/>
</dbReference>
<feature type="transmembrane region" description="Helical" evidence="10">
    <location>
        <begin position="150"/>
        <end position="169"/>
    </location>
</feature>
<keyword evidence="7 10" id="KW-0472">Membrane</keyword>
<keyword evidence="3" id="KW-0479">Metal-binding</keyword>
<organism evidence="12 13">
    <name type="scientific">Lingula anatina</name>
    <name type="common">Brachiopod</name>
    <name type="synonym">Lingula unguis</name>
    <dbReference type="NCBI Taxonomy" id="7574"/>
    <lineage>
        <taxon>Eukaryota</taxon>
        <taxon>Metazoa</taxon>
        <taxon>Spiralia</taxon>
        <taxon>Lophotrochozoa</taxon>
        <taxon>Brachiopoda</taxon>
        <taxon>Linguliformea</taxon>
        <taxon>Lingulata</taxon>
        <taxon>Lingulida</taxon>
        <taxon>Linguloidea</taxon>
        <taxon>Lingulidae</taxon>
        <taxon>Lingula</taxon>
    </lineage>
</organism>
<dbReference type="GeneID" id="106152801"/>
<keyword evidence="6 10" id="KW-1133">Transmembrane helix</keyword>
<dbReference type="RefSeq" id="XP_013381996.1">
    <property type="nucleotide sequence ID" value="XM_013526542.1"/>
</dbReference>
<dbReference type="GO" id="GO:0061630">
    <property type="term" value="F:ubiquitin protein ligase activity"/>
    <property type="evidence" value="ECO:0007669"/>
    <property type="project" value="TreeGrafter"/>
</dbReference>
<dbReference type="KEGG" id="lak:106152801"/>
<feature type="transmembrane region" description="Helical" evidence="10">
    <location>
        <begin position="390"/>
        <end position="411"/>
    </location>
</feature>
<evidence type="ECO:0000256" key="4">
    <source>
        <dbReference type="ARBA" id="ARBA00022771"/>
    </source>
</evidence>
<keyword evidence="12" id="KW-1185">Reference proteome</keyword>
<dbReference type="FunCoup" id="A0A1S3H943">
    <property type="interactions" value="2324"/>
</dbReference>
<dbReference type="OrthoDB" id="6279432at2759"/>
<dbReference type="PANTHER" id="PTHR22763">
    <property type="entry name" value="RING ZINC FINGER PROTEIN"/>
    <property type="match status" value="1"/>
</dbReference>
<evidence type="ECO:0000256" key="5">
    <source>
        <dbReference type="ARBA" id="ARBA00022833"/>
    </source>
</evidence>
<evidence type="ECO:0000256" key="6">
    <source>
        <dbReference type="ARBA" id="ARBA00022989"/>
    </source>
</evidence>
<feature type="transmembrane region" description="Helical" evidence="10">
    <location>
        <begin position="284"/>
        <end position="309"/>
    </location>
</feature>
<dbReference type="InterPro" id="IPR050731">
    <property type="entry name" value="HRD1_E3_ubiq-ligases"/>
</dbReference>
<gene>
    <name evidence="13" type="primary">LOC106152801</name>
</gene>
<evidence type="ECO:0000256" key="2">
    <source>
        <dbReference type="ARBA" id="ARBA00022692"/>
    </source>
</evidence>
<feature type="domain" description="RING-type" evidence="11">
    <location>
        <begin position="545"/>
        <end position="583"/>
    </location>
</feature>
<feature type="transmembrane region" description="Helical" evidence="10">
    <location>
        <begin position="465"/>
        <end position="486"/>
    </location>
</feature>
<dbReference type="STRING" id="7574.A0A1S3H943"/>
<evidence type="ECO:0000256" key="8">
    <source>
        <dbReference type="PROSITE-ProRule" id="PRU00175"/>
    </source>
</evidence>
<name>A0A1S3H943_LINAN</name>
<accession>A0A1S3H943</accession>
<keyword evidence="4 8" id="KW-0863">Zinc-finger</keyword>
<dbReference type="GO" id="GO:0036503">
    <property type="term" value="P:ERAD pathway"/>
    <property type="evidence" value="ECO:0007669"/>
    <property type="project" value="TreeGrafter"/>
</dbReference>
<comment type="subcellular location">
    <subcellularLocation>
        <location evidence="1">Membrane</location>
        <topology evidence="1">Multi-pass membrane protein</topology>
    </subcellularLocation>
</comment>
<feature type="transmembrane region" description="Helical" evidence="10">
    <location>
        <begin position="69"/>
        <end position="87"/>
    </location>
</feature>
<feature type="transmembrane region" description="Helical" evidence="10">
    <location>
        <begin position="107"/>
        <end position="130"/>
    </location>
</feature>
<dbReference type="SMART" id="SM00184">
    <property type="entry name" value="RING"/>
    <property type="match status" value="1"/>
</dbReference>
<dbReference type="InterPro" id="IPR025754">
    <property type="entry name" value="TRC8_N_dom"/>
</dbReference>
<dbReference type="PANTHER" id="PTHR22763:SF163">
    <property type="entry name" value="E3 UBIQUITIN-PROTEIN LIGASE RNF139"/>
    <property type="match status" value="1"/>
</dbReference>
<dbReference type="InParanoid" id="A0A1S3H943"/>
<feature type="region of interest" description="Disordered" evidence="9">
    <location>
        <begin position="592"/>
        <end position="614"/>
    </location>
</feature>
<proteinExistence type="predicted"/>
<keyword evidence="5" id="KW-0862">Zinc</keyword>
<feature type="transmembrane region" description="Helical" evidence="10">
    <location>
        <begin position="40"/>
        <end position="62"/>
    </location>
</feature>
<feature type="transmembrane region" description="Helical" evidence="10">
    <location>
        <begin position="321"/>
        <end position="338"/>
    </location>
</feature>
<evidence type="ECO:0000259" key="11">
    <source>
        <dbReference type="PROSITE" id="PS50089"/>
    </source>
</evidence>